<keyword evidence="1" id="KW-0812">Transmembrane</keyword>
<accession>A0A1M7BGG3</accession>
<dbReference type="Pfam" id="PF09608">
    <property type="entry name" value="Alph_Pro_TM"/>
    <property type="match status" value="1"/>
</dbReference>
<keyword evidence="1" id="KW-0472">Membrane</keyword>
<evidence type="ECO:0000256" key="2">
    <source>
        <dbReference type="SAM" id="SignalP"/>
    </source>
</evidence>
<sequence length="283" mass="31109">MTSFASCLTSPLAGAIVALSLLASSSMTMAQVKLGQTTQAGGQQEIATQDLVTSMSSDIVSIQSNFTGTEIVIFGQISDGLKKSHPDSKYDLAITVEGPSQDITTRRKDRFLGVWINRHYETFQNVPSFYAAATTRNVGDLAHRDVLDDNAIGLFHLNLPVSGHSGVPVNDRDDFRKAFLELRQQEGLYSERPGAIQFLTNTMFRTTVPLPANIPVGAYKVRSFLFEDGSLLARQEAQLYVGKVGFEQLTFNLSRNYPFFYGLLAVVLAVLTGWLAGVIFRRD</sequence>
<feature type="transmembrane region" description="Helical" evidence="1">
    <location>
        <begin position="259"/>
        <end position="280"/>
    </location>
</feature>
<dbReference type="Proteomes" id="UP000186002">
    <property type="component" value="Unassembled WGS sequence"/>
</dbReference>
<dbReference type="InterPro" id="IPR019088">
    <property type="entry name" value="CHP02186-rel_TM"/>
</dbReference>
<keyword evidence="2" id="KW-0732">Signal</keyword>
<evidence type="ECO:0000256" key="1">
    <source>
        <dbReference type="SAM" id="Phobius"/>
    </source>
</evidence>
<organism evidence="3 4">
    <name type="scientific">Roseibium suaedae</name>
    <dbReference type="NCBI Taxonomy" id="735517"/>
    <lineage>
        <taxon>Bacteria</taxon>
        <taxon>Pseudomonadati</taxon>
        <taxon>Pseudomonadota</taxon>
        <taxon>Alphaproteobacteria</taxon>
        <taxon>Hyphomicrobiales</taxon>
        <taxon>Stappiaceae</taxon>
        <taxon>Roseibium</taxon>
    </lineage>
</organism>
<protein>
    <recommendedName>
        <fullName evidence="5">TIGR02186 family protein</fullName>
    </recommendedName>
</protein>
<dbReference type="EMBL" id="FRBW01000001">
    <property type="protein sequence ID" value="SHL53699.1"/>
    <property type="molecule type" value="Genomic_DNA"/>
</dbReference>
<dbReference type="AlphaFoldDB" id="A0A1M7BGG3"/>
<evidence type="ECO:0000313" key="4">
    <source>
        <dbReference type="Proteomes" id="UP000186002"/>
    </source>
</evidence>
<feature type="signal peptide" evidence="2">
    <location>
        <begin position="1"/>
        <end position="30"/>
    </location>
</feature>
<name>A0A1M7BGG3_9HYPH</name>
<keyword evidence="4" id="KW-1185">Reference proteome</keyword>
<reference evidence="3 4" key="1">
    <citation type="submission" date="2016-11" db="EMBL/GenBank/DDBJ databases">
        <authorList>
            <person name="Jaros S."/>
            <person name="Januszkiewicz K."/>
            <person name="Wedrychowicz H."/>
        </authorList>
    </citation>
    <scope>NUCLEOTIDE SEQUENCE [LARGE SCALE GENOMIC DNA]</scope>
    <source>
        <strain evidence="3 4">DSM 22153</strain>
    </source>
</reference>
<feature type="chain" id="PRO_5013042567" description="TIGR02186 family protein" evidence="2">
    <location>
        <begin position="31"/>
        <end position="283"/>
    </location>
</feature>
<evidence type="ECO:0000313" key="3">
    <source>
        <dbReference type="EMBL" id="SHL53699.1"/>
    </source>
</evidence>
<dbReference type="NCBIfam" id="TIGR02186">
    <property type="entry name" value="alph_Pro_TM"/>
    <property type="match status" value="1"/>
</dbReference>
<gene>
    <name evidence="3" type="ORF">SAMN05444272_0818</name>
</gene>
<evidence type="ECO:0008006" key="5">
    <source>
        <dbReference type="Google" id="ProtNLM"/>
    </source>
</evidence>
<dbReference type="STRING" id="735517.SAMN05444272_0818"/>
<keyword evidence="1" id="KW-1133">Transmembrane helix</keyword>
<proteinExistence type="predicted"/>
<dbReference type="RefSeq" id="WP_208979959.1">
    <property type="nucleotide sequence ID" value="NZ_FRBW01000001.1"/>
</dbReference>